<name>A0ABQ4QV71_9HYPH</name>
<reference evidence="2" key="1">
    <citation type="journal article" date="2021" name="Front. Microbiol.">
        <title>Comprehensive Comparative Genomics and Phenotyping of Methylobacterium Species.</title>
        <authorList>
            <person name="Alessa O."/>
            <person name="Ogura Y."/>
            <person name="Fujitani Y."/>
            <person name="Takami H."/>
            <person name="Hayashi T."/>
            <person name="Sahin N."/>
            <person name="Tani A."/>
        </authorList>
    </citation>
    <scope>NUCLEOTIDE SEQUENCE</scope>
    <source>
        <strain evidence="2">KCTC 52305</strain>
    </source>
</reference>
<evidence type="ECO:0000259" key="1">
    <source>
        <dbReference type="Pfam" id="PF21834"/>
    </source>
</evidence>
<keyword evidence="3" id="KW-1185">Reference proteome</keyword>
<dbReference type="Proteomes" id="UP001055167">
    <property type="component" value="Unassembled WGS sequence"/>
</dbReference>
<dbReference type="RefSeq" id="WP_128562311.1">
    <property type="nucleotide sequence ID" value="NZ_BPQH01000005.1"/>
</dbReference>
<evidence type="ECO:0000313" key="2">
    <source>
        <dbReference type="EMBL" id="GJD49257.1"/>
    </source>
</evidence>
<dbReference type="InterPro" id="IPR054189">
    <property type="entry name" value="DUF6894"/>
</dbReference>
<feature type="domain" description="DUF6894" evidence="1">
    <location>
        <begin position="4"/>
        <end position="71"/>
    </location>
</feature>
<protein>
    <recommendedName>
        <fullName evidence="1">DUF6894 domain-containing protein</fullName>
    </recommendedName>
</protein>
<dbReference type="EMBL" id="BPQH01000005">
    <property type="protein sequence ID" value="GJD49257.1"/>
    <property type="molecule type" value="Genomic_DNA"/>
</dbReference>
<sequence>MAQRFHFDLINGHDTIRDTEGVEADDFDEALRQAWTVIEEMRAQGELSDLAGTWQLMVRSADGTILATVPLM</sequence>
<evidence type="ECO:0000313" key="3">
    <source>
        <dbReference type="Proteomes" id="UP001055167"/>
    </source>
</evidence>
<accession>A0ABQ4QV71</accession>
<reference evidence="2" key="2">
    <citation type="submission" date="2021-08" db="EMBL/GenBank/DDBJ databases">
        <authorList>
            <person name="Tani A."/>
            <person name="Ola A."/>
            <person name="Ogura Y."/>
            <person name="Katsura K."/>
            <person name="Hayashi T."/>
        </authorList>
    </citation>
    <scope>NUCLEOTIDE SEQUENCE</scope>
    <source>
        <strain evidence="2">KCTC 52305</strain>
    </source>
</reference>
<proteinExistence type="predicted"/>
<organism evidence="2 3">
    <name type="scientific">Methylobacterium crusticola</name>
    <dbReference type="NCBI Taxonomy" id="1697972"/>
    <lineage>
        <taxon>Bacteria</taxon>
        <taxon>Pseudomonadati</taxon>
        <taxon>Pseudomonadota</taxon>
        <taxon>Alphaproteobacteria</taxon>
        <taxon>Hyphomicrobiales</taxon>
        <taxon>Methylobacteriaceae</taxon>
        <taxon>Methylobacterium</taxon>
    </lineage>
</organism>
<comment type="caution">
    <text evidence="2">The sequence shown here is derived from an EMBL/GenBank/DDBJ whole genome shotgun (WGS) entry which is preliminary data.</text>
</comment>
<dbReference type="Pfam" id="PF21834">
    <property type="entry name" value="DUF6894"/>
    <property type="match status" value="1"/>
</dbReference>
<gene>
    <name evidence="2" type="ORF">OPKNFCMD_1987</name>
</gene>